<organism evidence="2 3">
    <name type="scientific">Hypholoma sublateritium (strain FD-334 SS-4)</name>
    <dbReference type="NCBI Taxonomy" id="945553"/>
    <lineage>
        <taxon>Eukaryota</taxon>
        <taxon>Fungi</taxon>
        <taxon>Dikarya</taxon>
        <taxon>Basidiomycota</taxon>
        <taxon>Agaricomycotina</taxon>
        <taxon>Agaricomycetes</taxon>
        <taxon>Agaricomycetidae</taxon>
        <taxon>Agaricales</taxon>
        <taxon>Agaricineae</taxon>
        <taxon>Strophariaceae</taxon>
        <taxon>Hypholoma</taxon>
    </lineage>
</organism>
<feature type="region of interest" description="Disordered" evidence="1">
    <location>
        <begin position="97"/>
        <end position="118"/>
    </location>
</feature>
<dbReference type="EMBL" id="KN817607">
    <property type="protein sequence ID" value="KJA17204.1"/>
    <property type="molecule type" value="Genomic_DNA"/>
</dbReference>
<feature type="compositionally biased region" description="Pro residues" evidence="1">
    <location>
        <begin position="97"/>
        <end position="107"/>
    </location>
</feature>
<proteinExistence type="predicted"/>
<evidence type="ECO:0000313" key="3">
    <source>
        <dbReference type="Proteomes" id="UP000054270"/>
    </source>
</evidence>
<dbReference type="AlphaFoldDB" id="A0A0D2NDV0"/>
<gene>
    <name evidence="2" type="ORF">HYPSUDRAFT_1041062</name>
</gene>
<dbReference type="Proteomes" id="UP000054270">
    <property type="component" value="Unassembled WGS sequence"/>
</dbReference>
<sequence length="223" mass="24744">MGFCYLFYLCFAGRRWSALVCSYTLYFFVVCMRPRVCRDACAARNARHASHTPNTRRAPARDLVFLASQIDRDPYSHSGHQTPPACLTSDSGHLALPPPSLPPPPQAPGARRTGQRSIMCSRRPRPIELGANGRCAPRRPLGLSTCCVTANCARPSILLRTHRRALRAPVSRPAAARRTPGVGMRRVSRAVRISRRLRPCNTDTPGAYLPRREYLQSPAPMSL</sequence>
<evidence type="ECO:0000256" key="1">
    <source>
        <dbReference type="SAM" id="MobiDB-lite"/>
    </source>
</evidence>
<keyword evidence="3" id="KW-1185">Reference proteome</keyword>
<reference evidence="3" key="1">
    <citation type="submission" date="2014-04" db="EMBL/GenBank/DDBJ databases">
        <title>Evolutionary Origins and Diversification of the Mycorrhizal Mutualists.</title>
        <authorList>
            <consortium name="DOE Joint Genome Institute"/>
            <consortium name="Mycorrhizal Genomics Consortium"/>
            <person name="Kohler A."/>
            <person name="Kuo A."/>
            <person name="Nagy L.G."/>
            <person name="Floudas D."/>
            <person name="Copeland A."/>
            <person name="Barry K.W."/>
            <person name="Cichocki N."/>
            <person name="Veneault-Fourrey C."/>
            <person name="LaButti K."/>
            <person name="Lindquist E.A."/>
            <person name="Lipzen A."/>
            <person name="Lundell T."/>
            <person name="Morin E."/>
            <person name="Murat C."/>
            <person name="Riley R."/>
            <person name="Ohm R."/>
            <person name="Sun H."/>
            <person name="Tunlid A."/>
            <person name="Henrissat B."/>
            <person name="Grigoriev I.V."/>
            <person name="Hibbett D.S."/>
            <person name="Martin F."/>
        </authorList>
    </citation>
    <scope>NUCLEOTIDE SEQUENCE [LARGE SCALE GENOMIC DNA]</scope>
    <source>
        <strain evidence="3">FD-334 SS-4</strain>
    </source>
</reference>
<accession>A0A0D2NDV0</accession>
<protein>
    <submittedName>
        <fullName evidence="2">Uncharacterized protein</fullName>
    </submittedName>
</protein>
<evidence type="ECO:0000313" key="2">
    <source>
        <dbReference type="EMBL" id="KJA17204.1"/>
    </source>
</evidence>
<name>A0A0D2NDV0_HYPSF</name>